<dbReference type="PROSITE" id="PS50240">
    <property type="entry name" value="TRYPSIN_DOM"/>
    <property type="match status" value="1"/>
</dbReference>
<dbReference type="Pfam" id="PF00089">
    <property type="entry name" value="Trypsin"/>
    <property type="match status" value="1"/>
</dbReference>
<dbReference type="Gene3D" id="2.40.10.10">
    <property type="entry name" value="Trypsin-like serine proteases"/>
    <property type="match status" value="1"/>
</dbReference>
<dbReference type="InterPro" id="IPR043504">
    <property type="entry name" value="Peptidase_S1_PA_chymotrypsin"/>
</dbReference>
<proteinExistence type="predicted"/>
<evidence type="ECO:0000259" key="3">
    <source>
        <dbReference type="PROSITE" id="PS50240"/>
    </source>
</evidence>
<keyword evidence="2" id="KW-0732">Signal</keyword>
<dbReference type="EMBL" id="JBHTMK010000037">
    <property type="protein sequence ID" value="MFD1368635.1"/>
    <property type="molecule type" value="Genomic_DNA"/>
</dbReference>
<dbReference type="SMART" id="SM00020">
    <property type="entry name" value="Tryp_SPc"/>
    <property type="match status" value="1"/>
</dbReference>
<dbReference type="Proteomes" id="UP001597183">
    <property type="component" value="Unassembled WGS sequence"/>
</dbReference>
<reference evidence="5" key="1">
    <citation type="journal article" date="2019" name="Int. J. Syst. Evol. Microbiol.">
        <title>The Global Catalogue of Microorganisms (GCM) 10K type strain sequencing project: providing services to taxonomists for standard genome sequencing and annotation.</title>
        <authorList>
            <consortium name="The Broad Institute Genomics Platform"/>
            <consortium name="The Broad Institute Genome Sequencing Center for Infectious Disease"/>
            <person name="Wu L."/>
            <person name="Ma J."/>
        </authorList>
    </citation>
    <scope>NUCLEOTIDE SEQUENCE [LARGE SCALE GENOMIC DNA]</scope>
    <source>
        <strain evidence="5">CCM 7526</strain>
    </source>
</reference>
<sequence>MRNRSRPLRRASMLSGIVLAVALSGNTPATAITGGTDVTTGTLPFVARLDLGTTERSCTGVLVHPQVVLTAAVCFAGPGGTTTTGTPPLATKVTVGGAVSTVSRIVAHPTKNLVLARLDSTITTVAPVPIASTAPAAGDLLTLAGFGRTGTEWIPGRLKAAEFTVRAAGTATFDVAPSGTSGAGVCRGDSGGPALKSSNGTYQLVGLHHSSNQAGCVGEPSGTPAATETRIDTERTWVTDNLPGFASGLETADVRPNWQNTVGPAGSANIIGACCSLTAPELGVRPENPHSGSNTLMYSGKDNSATLSYAYLKAFGLRNTKLRAGSVLSYWIYPQSSTTSSAVSGSNSTCVAVDLAFVDGSNLRDSGALDQRGNSIHPGGQCGKLTLDTWNQVIVPIGTLRAGRQIDTLSIGYDQAVNTGGYRGYVDDIRITDVLESPQFASGLETGETAPTWTNTVSAKLPGAGGGLAEVGGLCCAVTIPELGSRAEQAATGTNALMYSGRDNSTSTSYAYLKAFQLNEVYIKPTTKLTYRIFPQSTATNSAVSGSNSTCVSVDLLFVDQWDAKKTNMRDTTEALDQKGDRAHPTHQCGKLTMDAWNEVTISLGAVNGKQITELDVGYDQALNSGGYRGYIDDIRITE</sequence>
<dbReference type="RefSeq" id="WP_317788555.1">
    <property type="nucleotide sequence ID" value="NZ_AP028461.1"/>
</dbReference>
<dbReference type="PANTHER" id="PTHR24276">
    <property type="entry name" value="POLYSERASE-RELATED"/>
    <property type="match status" value="1"/>
</dbReference>
<evidence type="ECO:0000256" key="1">
    <source>
        <dbReference type="ARBA" id="ARBA00023157"/>
    </source>
</evidence>
<feature type="signal peptide" evidence="2">
    <location>
        <begin position="1"/>
        <end position="31"/>
    </location>
</feature>
<dbReference type="InterPro" id="IPR009003">
    <property type="entry name" value="Peptidase_S1_PA"/>
</dbReference>
<feature type="chain" id="PRO_5046047317" evidence="2">
    <location>
        <begin position="32"/>
        <end position="639"/>
    </location>
</feature>
<evidence type="ECO:0000256" key="2">
    <source>
        <dbReference type="SAM" id="SignalP"/>
    </source>
</evidence>
<comment type="caution">
    <text evidence="4">The sequence shown here is derived from an EMBL/GenBank/DDBJ whole genome shotgun (WGS) entry which is preliminary data.</text>
</comment>
<dbReference type="PANTHER" id="PTHR24276:SF98">
    <property type="entry name" value="FI18310P1-RELATED"/>
    <property type="match status" value="1"/>
</dbReference>
<feature type="domain" description="Peptidase S1" evidence="3">
    <location>
        <begin position="32"/>
        <end position="243"/>
    </location>
</feature>
<accession>A0ABW4ADK8</accession>
<organism evidence="4 5">
    <name type="scientific">Actinoplanes sichuanensis</name>
    <dbReference type="NCBI Taxonomy" id="512349"/>
    <lineage>
        <taxon>Bacteria</taxon>
        <taxon>Bacillati</taxon>
        <taxon>Actinomycetota</taxon>
        <taxon>Actinomycetes</taxon>
        <taxon>Micromonosporales</taxon>
        <taxon>Micromonosporaceae</taxon>
        <taxon>Actinoplanes</taxon>
    </lineage>
</organism>
<keyword evidence="1" id="KW-1015">Disulfide bond</keyword>
<name>A0ABW4ADK8_9ACTN</name>
<dbReference type="SUPFAM" id="SSF50494">
    <property type="entry name" value="Trypsin-like serine proteases"/>
    <property type="match status" value="1"/>
</dbReference>
<protein>
    <submittedName>
        <fullName evidence="4">S1 family peptidase</fullName>
    </submittedName>
</protein>
<evidence type="ECO:0000313" key="4">
    <source>
        <dbReference type="EMBL" id="MFD1368635.1"/>
    </source>
</evidence>
<dbReference type="InterPro" id="IPR050430">
    <property type="entry name" value="Peptidase_S1"/>
</dbReference>
<gene>
    <name evidence="4" type="ORF">ACFQ5G_25065</name>
</gene>
<keyword evidence="5" id="KW-1185">Reference proteome</keyword>
<evidence type="ECO:0000313" key="5">
    <source>
        <dbReference type="Proteomes" id="UP001597183"/>
    </source>
</evidence>
<dbReference type="InterPro" id="IPR001254">
    <property type="entry name" value="Trypsin_dom"/>
</dbReference>